<protein>
    <recommendedName>
        <fullName evidence="15">Sensory/regulatory protein RpfC</fullName>
        <ecNumber evidence="3">2.7.13.3</ecNumber>
    </recommendedName>
</protein>
<gene>
    <name evidence="24" type="ORF">GCM10011585_06700</name>
</gene>
<keyword evidence="5 17" id="KW-0597">Phosphoprotein</keyword>
<evidence type="ECO:0000256" key="18">
    <source>
        <dbReference type="PROSITE-ProRule" id="PRU00244"/>
    </source>
</evidence>
<name>A0A917H4N8_9BACT</name>
<evidence type="ECO:0000256" key="16">
    <source>
        <dbReference type="PROSITE-ProRule" id="PRU00110"/>
    </source>
</evidence>
<dbReference type="GO" id="GO:0005886">
    <property type="term" value="C:plasma membrane"/>
    <property type="evidence" value="ECO:0007669"/>
    <property type="project" value="UniProtKB-SubCell"/>
</dbReference>
<keyword evidence="8" id="KW-0547">Nucleotide-binding</keyword>
<dbReference type="SMART" id="SM00388">
    <property type="entry name" value="HisKA"/>
    <property type="match status" value="1"/>
</dbReference>
<evidence type="ECO:0000256" key="3">
    <source>
        <dbReference type="ARBA" id="ARBA00012438"/>
    </source>
</evidence>
<feature type="transmembrane region" description="Helical" evidence="18">
    <location>
        <begin position="110"/>
        <end position="131"/>
    </location>
</feature>
<comment type="subcellular location">
    <subcellularLocation>
        <location evidence="2">Cell membrane</location>
        <topology evidence="2">Multi-pass membrane protein</topology>
    </subcellularLocation>
</comment>
<comment type="subunit">
    <text evidence="14">At low DSF concentrations, interacts with RpfF.</text>
</comment>
<feature type="transmembrane region" description="Helical" evidence="18">
    <location>
        <begin position="16"/>
        <end position="35"/>
    </location>
</feature>
<evidence type="ECO:0000256" key="5">
    <source>
        <dbReference type="ARBA" id="ARBA00022553"/>
    </source>
</evidence>
<dbReference type="Pfam" id="PF03707">
    <property type="entry name" value="MHYT"/>
    <property type="match status" value="2"/>
</dbReference>
<dbReference type="InterPro" id="IPR008207">
    <property type="entry name" value="Sig_transdc_His_kin_Hpt_dom"/>
</dbReference>
<evidence type="ECO:0000313" key="25">
    <source>
        <dbReference type="Proteomes" id="UP000647241"/>
    </source>
</evidence>
<keyword evidence="9" id="KW-0418">Kinase</keyword>
<dbReference type="InterPro" id="IPR003594">
    <property type="entry name" value="HATPase_dom"/>
</dbReference>
<feature type="transmembrane region" description="Helical" evidence="18">
    <location>
        <begin position="225"/>
        <end position="245"/>
    </location>
</feature>
<keyword evidence="12" id="KW-0902">Two-component regulatory system</keyword>
<dbReference type="PROSITE" id="PS50924">
    <property type="entry name" value="MHYT"/>
    <property type="match status" value="1"/>
</dbReference>
<dbReference type="SUPFAM" id="SSF55874">
    <property type="entry name" value="ATPase domain of HSP90 chaperone/DNA topoisomerase II/histidine kinase"/>
    <property type="match status" value="1"/>
</dbReference>
<dbReference type="SMART" id="SM00448">
    <property type="entry name" value="REC"/>
    <property type="match status" value="2"/>
</dbReference>
<keyword evidence="10" id="KW-0067">ATP-binding</keyword>
<feature type="modified residue" description="4-aspartylphosphate" evidence="17">
    <location>
        <position position="732"/>
    </location>
</feature>
<dbReference type="PANTHER" id="PTHR45339:SF1">
    <property type="entry name" value="HYBRID SIGNAL TRANSDUCTION HISTIDINE KINASE J"/>
    <property type="match status" value="1"/>
</dbReference>
<dbReference type="Pfam" id="PF01627">
    <property type="entry name" value="Hpt"/>
    <property type="match status" value="1"/>
</dbReference>
<dbReference type="Pfam" id="PF00072">
    <property type="entry name" value="Response_reg"/>
    <property type="match status" value="2"/>
</dbReference>
<dbReference type="PROSITE" id="PS50894">
    <property type="entry name" value="HPT"/>
    <property type="match status" value="1"/>
</dbReference>
<dbReference type="InterPro" id="IPR036097">
    <property type="entry name" value="HisK_dim/P_sf"/>
</dbReference>
<dbReference type="InterPro" id="IPR001789">
    <property type="entry name" value="Sig_transdc_resp-reg_receiver"/>
</dbReference>
<keyword evidence="4" id="KW-1003">Cell membrane</keyword>
<evidence type="ECO:0000313" key="24">
    <source>
        <dbReference type="EMBL" id="GGG67464.1"/>
    </source>
</evidence>
<comment type="caution">
    <text evidence="24">The sequence shown here is derived from an EMBL/GenBank/DDBJ whole genome shotgun (WGS) entry which is preliminary data.</text>
</comment>
<dbReference type="Proteomes" id="UP000647241">
    <property type="component" value="Unassembled WGS sequence"/>
</dbReference>
<keyword evidence="13 18" id="KW-0472">Membrane</keyword>
<feature type="domain" description="MHYT" evidence="23">
    <location>
        <begin position="12"/>
        <end position="205"/>
    </location>
</feature>
<dbReference type="InterPro" id="IPR036641">
    <property type="entry name" value="HPT_dom_sf"/>
</dbReference>
<organism evidence="24 25">
    <name type="scientific">Edaphobacter dinghuensis</name>
    <dbReference type="NCBI Taxonomy" id="1560005"/>
    <lineage>
        <taxon>Bacteria</taxon>
        <taxon>Pseudomonadati</taxon>
        <taxon>Acidobacteriota</taxon>
        <taxon>Terriglobia</taxon>
        <taxon>Terriglobales</taxon>
        <taxon>Acidobacteriaceae</taxon>
        <taxon>Edaphobacter</taxon>
    </lineage>
</organism>
<keyword evidence="7 18" id="KW-0812">Transmembrane</keyword>
<evidence type="ECO:0000259" key="22">
    <source>
        <dbReference type="PROSITE" id="PS50894"/>
    </source>
</evidence>
<feature type="transmembrane region" description="Helical" evidence="18">
    <location>
        <begin position="181"/>
        <end position="205"/>
    </location>
</feature>
<dbReference type="GO" id="GO:0005524">
    <property type="term" value="F:ATP binding"/>
    <property type="evidence" value="ECO:0007669"/>
    <property type="project" value="UniProtKB-KW"/>
</dbReference>
<feature type="domain" description="Histidine kinase" evidence="20">
    <location>
        <begin position="292"/>
        <end position="513"/>
    </location>
</feature>
<evidence type="ECO:0000256" key="10">
    <source>
        <dbReference type="ARBA" id="ARBA00022840"/>
    </source>
</evidence>
<evidence type="ECO:0000259" key="23">
    <source>
        <dbReference type="PROSITE" id="PS50924"/>
    </source>
</evidence>
<dbReference type="CDD" id="cd17546">
    <property type="entry name" value="REC_hyHK_CKI1_RcsC-like"/>
    <property type="match status" value="2"/>
</dbReference>
<feature type="domain" description="HPt" evidence="22">
    <location>
        <begin position="833"/>
        <end position="926"/>
    </location>
</feature>
<evidence type="ECO:0000256" key="15">
    <source>
        <dbReference type="ARBA" id="ARBA00068150"/>
    </source>
</evidence>
<dbReference type="InterPro" id="IPR004358">
    <property type="entry name" value="Sig_transdc_His_kin-like_C"/>
</dbReference>
<dbReference type="SUPFAM" id="SSF47384">
    <property type="entry name" value="Homodimeric domain of signal transducing histidine kinase"/>
    <property type="match status" value="1"/>
</dbReference>
<dbReference type="SMART" id="SM00387">
    <property type="entry name" value="HATPase_c"/>
    <property type="match status" value="1"/>
</dbReference>
<dbReference type="EMBL" id="BMGT01000001">
    <property type="protein sequence ID" value="GGG67464.1"/>
    <property type="molecule type" value="Genomic_DNA"/>
</dbReference>
<dbReference type="PROSITE" id="PS50109">
    <property type="entry name" value="HIS_KIN"/>
    <property type="match status" value="1"/>
</dbReference>
<dbReference type="Gene3D" id="3.30.565.10">
    <property type="entry name" value="Histidine kinase-like ATPase, C-terminal domain"/>
    <property type="match status" value="1"/>
</dbReference>
<dbReference type="Gene3D" id="3.40.50.2300">
    <property type="match status" value="2"/>
</dbReference>
<evidence type="ECO:0000256" key="13">
    <source>
        <dbReference type="ARBA" id="ARBA00023136"/>
    </source>
</evidence>
<reference evidence="24" key="2">
    <citation type="submission" date="2020-09" db="EMBL/GenBank/DDBJ databases">
        <authorList>
            <person name="Sun Q."/>
            <person name="Zhou Y."/>
        </authorList>
    </citation>
    <scope>NUCLEOTIDE SEQUENCE</scope>
    <source>
        <strain evidence="24">CGMCC 1.12997</strain>
    </source>
</reference>
<evidence type="ECO:0000256" key="4">
    <source>
        <dbReference type="ARBA" id="ARBA00022475"/>
    </source>
</evidence>
<dbReference type="InterPro" id="IPR003661">
    <property type="entry name" value="HisK_dim/P_dom"/>
</dbReference>
<dbReference type="FunFam" id="1.10.287.130:FF:000002">
    <property type="entry name" value="Two-component osmosensing histidine kinase"/>
    <property type="match status" value="1"/>
</dbReference>
<dbReference type="InterPro" id="IPR011006">
    <property type="entry name" value="CheY-like_superfamily"/>
</dbReference>
<dbReference type="EC" id="2.7.13.3" evidence="3"/>
<dbReference type="RefSeq" id="WP_188552705.1">
    <property type="nucleotide sequence ID" value="NZ_BMGT01000001.1"/>
</dbReference>
<dbReference type="SUPFAM" id="SSF47226">
    <property type="entry name" value="Histidine-containing phosphotransfer domain, HPT domain"/>
    <property type="match status" value="1"/>
</dbReference>
<comment type="catalytic activity">
    <reaction evidence="1">
        <text>ATP + protein L-histidine = ADP + protein N-phospho-L-histidine.</text>
        <dbReference type="EC" id="2.7.13.3"/>
    </reaction>
</comment>
<evidence type="ECO:0000256" key="1">
    <source>
        <dbReference type="ARBA" id="ARBA00000085"/>
    </source>
</evidence>
<evidence type="ECO:0000256" key="19">
    <source>
        <dbReference type="SAM" id="Coils"/>
    </source>
</evidence>
<keyword evidence="11 18" id="KW-1133">Transmembrane helix</keyword>
<evidence type="ECO:0000256" key="6">
    <source>
        <dbReference type="ARBA" id="ARBA00022679"/>
    </source>
</evidence>
<evidence type="ECO:0000256" key="11">
    <source>
        <dbReference type="ARBA" id="ARBA00022989"/>
    </source>
</evidence>
<feature type="transmembrane region" description="Helical" evidence="18">
    <location>
        <begin position="85"/>
        <end position="103"/>
    </location>
</feature>
<sequence>MNPHPPLLVGFYDTRLVVVSVLIAILAAYAALDLAGRVTAARGVARFLWLTGGAFAMGLGIWSMHYVGMEALRLPVDVRYDWPTVLLSMLAAFVASGIALFVVSRKTMTMTSAIVGSLLMGTAIAGMHYIGMEAMRLPAMCTYSAGLVTLSVVLAVVISFVAMLLTFGLRDQMSTWSWRKSGAAIVMGLAIPVMHYVGMAAVSFMPAPLPASELKHAVNMSELGLIGIGLVTLTILTISFLASMLDRRFSLNAKELEMSRERYRLMAQMTEEREKARTAEAGSQAKSEFLANMSHEIRTPLNGIIGMTDLALETELTREQRDYLETVKLSADSLLNVINDILDFSKIEAGKVDLEEIDFDLCDCIEGALKSLALKADEKDLELLCEVAPQIPETVAGDPGRLRQVLINLVGNALKFTFEGEIGLKVQTEVIEEKFITLHFIVSDTGVGIPTDKLNAIFDSFSQADTSTTREFGGTGLGLTISKRLIEMMGGRIWVESEMGVGSRFHFTARLGTVVERAPVVETDSTPTVLTGVRVLIVDDNRTNRRILEGLVSRWGMHATAVSDADKALAALTAAREANEPYGLILTDMHMPKMDGFGLVQEIKQRPLLSTSTIMMLTSGAQRGDAARCGELGISAYLVKPVRQAELREAIARVLTPIEQTGAVPMITQNTLHEDRDPRKALHVLLAEDNPVNQKLAIRLLEKRGHQVVLANNGKQALAALEKSDFDLVLMDVQMPEMDGLEATRLLRERERSTGKHQPVVAMTALVMKGDRERCIDAGMDGYLSKPIRQQELDEVLDAYVIRERVDFAAAPDAAKQEPSVATDELLERVDGDRAFLAELLELFRRDYPAQLQALHAAARNGDAATLQRVGHALKGALGNLSAPVSSRLAGELETMGRSGNIEAAASTVEALEQEMNHVLEILDSLCMEATR</sequence>
<dbReference type="CDD" id="cd00082">
    <property type="entry name" value="HisKA"/>
    <property type="match status" value="1"/>
</dbReference>
<dbReference type="Gene3D" id="1.20.120.160">
    <property type="entry name" value="HPT domain"/>
    <property type="match status" value="1"/>
</dbReference>
<feature type="transmembrane region" description="Helical" evidence="18">
    <location>
        <begin position="47"/>
        <end position="65"/>
    </location>
</feature>
<dbReference type="AlphaFoldDB" id="A0A917H4N8"/>
<evidence type="ECO:0000256" key="2">
    <source>
        <dbReference type="ARBA" id="ARBA00004651"/>
    </source>
</evidence>
<feature type="modified residue" description="Phosphohistidine" evidence="16">
    <location>
        <position position="872"/>
    </location>
</feature>
<accession>A0A917H4N8</accession>
<dbReference type="InterPro" id="IPR005467">
    <property type="entry name" value="His_kinase_dom"/>
</dbReference>
<dbReference type="Gene3D" id="1.10.287.130">
    <property type="match status" value="1"/>
</dbReference>
<dbReference type="FunFam" id="3.30.565.10:FF:000010">
    <property type="entry name" value="Sensor histidine kinase RcsC"/>
    <property type="match status" value="1"/>
</dbReference>
<keyword evidence="25" id="KW-1185">Reference proteome</keyword>
<feature type="domain" description="Response regulatory" evidence="21">
    <location>
        <begin position="683"/>
        <end position="801"/>
    </location>
</feature>
<keyword evidence="19" id="KW-0175">Coiled coil</keyword>
<dbReference type="PROSITE" id="PS50110">
    <property type="entry name" value="RESPONSE_REGULATORY"/>
    <property type="match status" value="2"/>
</dbReference>
<proteinExistence type="predicted"/>
<dbReference type="PRINTS" id="PR00344">
    <property type="entry name" value="BCTRLSENSOR"/>
</dbReference>
<feature type="modified residue" description="4-aspartylphosphate" evidence="17">
    <location>
        <position position="588"/>
    </location>
</feature>
<evidence type="ECO:0000256" key="9">
    <source>
        <dbReference type="ARBA" id="ARBA00022777"/>
    </source>
</evidence>
<dbReference type="GO" id="GO:0000155">
    <property type="term" value="F:phosphorelay sensor kinase activity"/>
    <property type="evidence" value="ECO:0007669"/>
    <property type="project" value="InterPro"/>
</dbReference>
<dbReference type="InterPro" id="IPR036890">
    <property type="entry name" value="HATPase_C_sf"/>
</dbReference>
<keyword evidence="6" id="KW-0808">Transferase</keyword>
<evidence type="ECO:0000256" key="8">
    <source>
        <dbReference type="ARBA" id="ARBA00022741"/>
    </source>
</evidence>
<evidence type="ECO:0000256" key="14">
    <source>
        <dbReference type="ARBA" id="ARBA00064003"/>
    </source>
</evidence>
<dbReference type="PANTHER" id="PTHR45339">
    <property type="entry name" value="HYBRID SIGNAL TRANSDUCTION HISTIDINE KINASE J"/>
    <property type="match status" value="1"/>
</dbReference>
<evidence type="ECO:0000256" key="12">
    <source>
        <dbReference type="ARBA" id="ARBA00023012"/>
    </source>
</evidence>
<feature type="domain" description="Response regulatory" evidence="21">
    <location>
        <begin position="534"/>
        <end position="655"/>
    </location>
</feature>
<feature type="transmembrane region" description="Helical" evidence="18">
    <location>
        <begin position="143"/>
        <end position="169"/>
    </location>
</feature>
<evidence type="ECO:0000256" key="17">
    <source>
        <dbReference type="PROSITE-ProRule" id="PRU00169"/>
    </source>
</evidence>
<dbReference type="Pfam" id="PF02518">
    <property type="entry name" value="HATPase_c"/>
    <property type="match status" value="1"/>
</dbReference>
<reference evidence="24" key="1">
    <citation type="journal article" date="2014" name="Int. J. Syst. Evol. Microbiol.">
        <title>Complete genome sequence of Corynebacterium casei LMG S-19264T (=DSM 44701T), isolated from a smear-ripened cheese.</title>
        <authorList>
            <consortium name="US DOE Joint Genome Institute (JGI-PGF)"/>
            <person name="Walter F."/>
            <person name="Albersmeier A."/>
            <person name="Kalinowski J."/>
            <person name="Ruckert C."/>
        </authorList>
    </citation>
    <scope>NUCLEOTIDE SEQUENCE</scope>
    <source>
        <strain evidence="24">CGMCC 1.12997</strain>
    </source>
</reference>
<dbReference type="Pfam" id="PF00512">
    <property type="entry name" value="HisKA"/>
    <property type="match status" value="1"/>
</dbReference>
<evidence type="ECO:0000256" key="7">
    <source>
        <dbReference type="ARBA" id="ARBA00022692"/>
    </source>
</evidence>
<evidence type="ECO:0000259" key="21">
    <source>
        <dbReference type="PROSITE" id="PS50110"/>
    </source>
</evidence>
<dbReference type="InterPro" id="IPR005330">
    <property type="entry name" value="MHYT_dom"/>
</dbReference>
<dbReference type="SUPFAM" id="SSF52172">
    <property type="entry name" value="CheY-like"/>
    <property type="match status" value="2"/>
</dbReference>
<dbReference type="CDD" id="cd16922">
    <property type="entry name" value="HATPase_EvgS-ArcB-TorS-like"/>
    <property type="match status" value="1"/>
</dbReference>
<evidence type="ECO:0000259" key="20">
    <source>
        <dbReference type="PROSITE" id="PS50109"/>
    </source>
</evidence>
<feature type="coiled-coil region" evidence="19">
    <location>
        <begin position="902"/>
        <end position="929"/>
    </location>
</feature>